<gene>
    <name evidence="1" type="ordered locus">CNE_1c27930</name>
</gene>
<dbReference type="Proteomes" id="UP000006798">
    <property type="component" value="Chromosome 1"/>
</dbReference>
<dbReference type="KEGG" id="cnc:CNE_1c27930"/>
<evidence type="ECO:0000313" key="1">
    <source>
        <dbReference type="EMBL" id="AEI78107.1"/>
    </source>
</evidence>
<organism evidence="1 2">
    <name type="scientific">Cupriavidus necator (strain ATCC 43291 / DSM 13513 / CCUG 52238 / LMG 8453 / N-1)</name>
    <name type="common">Ralstonia eutropha</name>
    <dbReference type="NCBI Taxonomy" id="1042878"/>
    <lineage>
        <taxon>Bacteria</taxon>
        <taxon>Pseudomonadati</taxon>
        <taxon>Pseudomonadota</taxon>
        <taxon>Betaproteobacteria</taxon>
        <taxon>Burkholderiales</taxon>
        <taxon>Burkholderiaceae</taxon>
        <taxon>Cupriavidus</taxon>
    </lineage>
</organism>
<sequence length="39" mass="4201">MEIASRAGCRATLFQLGARVCGEERVPTRTLSYTSAGQL</sequence>
<accession>G0ETQ8</accession>
<name>G0ETQ8_CUPNN</name>
<dbReference type="AlphaFoldDB" id="G0ETQ8"/>
<protein>
    <submittedName>
        <fullName evidence="1">Uncharacterized protein</fullName>
    </submittedName>
</protein>
<dbReference type="EMBL" id="CP002877">
    <property type="protein sequence ID" value="AEI78107.1"/>
    <property type="molecule type" value="Genomic_DNA"/>
</dbReference>
<reference evidence="1 2" key="1">
    <citation type="journal article" date="2011" name="J. Bacteriol.">
        <title>Complete genome sequence of the type strain Cupriavidus necator N-1.</title>
        <authorList>
            <person name="Poehlein A."/>
            <person name="Kusian B."/>
            <person name="Friedrich B."/>
            <person name="Daniel R."/>
            <person name="Bowien B."/>
        </authorList>
    </citation>
    <scope>NUCLEOTIDE SEQUENCE [LARGE SCALE GENOMIC DNA]</scope>
    <source>
        <strain evidence="2">ATCC 43291 / DSM 13513 / CCUG 52238 / LMG 8453 / N-1</strain>
    </source>
</reference>
<evidence type="ECO:0000313" key="2">
    <source>
        <dbReference type="Proteomes" id="UP000006798"/>
    </source>
</evidence>
<dbReference type="HOGENOM" id="CLU_3308310_0_0_4"/>
<proteinExistence type="predicted"/>